<protein>
    <recommendedName>
        <fullName evidence="7">Ribosomal RNA small subunit methyltransferase A</fullName>
        <ecNumber evidence="7">2.1.1.182</ecNumber>
    </recommendedName>
    <alternativeName>
        <fullName evidence="7">16S rRNA (adenine(1518)-N(6)/adenine(1519)-N(6))-dimethyltransferase</fullName>
    </alternativeName>
    <alternativeName>
        <fullName evidence="7">16S rRNA dimethyladenosine transferase</fullName>
    </alternativeName>
    <alternativeName>
        <fullName evidence="7">16S rRNA dimethylase</fullName>
    </alternativeName>
    <alternativeName>
        <fullName evidence="7">S-adenosylmethionine-6-N', N'-adenosyl(rRNA) dimethyltransferase</fullName>
    </alternativeName>
</protein>
<dbReference type="AlphaFoldDB" id="A0A654KFU3"/>
<reference evidence="10 11" key="1">
    <citation type="journal article" date="2011" name="J. Bacteriol.">
        <title>Genome sequence of Taylorella equigenitalis MCE9, the causative agent of contagious equine metritis.</title>
        <authorList>
            <person name="Hebert L."/>
            <person name="Moumen B."/>
            <person name="Duquesne F."/>
            <person name="Breuil M.F."/>
            <person name="Laugier C."/>
            <person name="Batto J.M."/>
            <person name="Renault P."/>
            <person name="Petry S."/>
        </authorList>
    </citation>
    <scope>NUCLEOTIDE SEQUENCE [LARGE SCALE GENOMIC DNA]</scope>
    <source>
        <strain evidence="10 11">MCE9</strain>
    </source>
</reference>
<evidence type="ECO:0000313" key="10">
    <source>
        <dbReference type="EMBL" id="ADU91270.1"/>
    </source>
</evidence>
<dbReference type="GO" id="GO:0052908">
    <property type="term" value="F:16S rRNA (adenine(1518)-N(6)/adenine(1519)-N(6))-dimethyltransferase activity"/>
    <property type="evidence" value="ECO:0007669"/>
    <property type="project" value="UniProtKB-EC"/>
</dbReference>
<feature type="binding site" evidence="7 8">
    <location>
        <position position="39"/>
    </location>
    <ligand>
        <name>S-adenosyl-L-methionine</name>
        <dbReference type="ChEBI" id="CHEBI:59789"/>
    </ligand>
</feature>
<dbReference type="PANTHER" id="PTHR11727:SF7">
    <property type="entry name" value="DIMETHYLADENOSINE TRANSFERASE-RELATED"/>
    <property type="match status" value="1"/>
</dbReference>
<accession>A0A654KFU3</accession>
<evidence type="ECO:0000256" key="7">
    <source>
        <dbReference type="HAMAP-Rule" id="MF_00607"/>
    </source>
</evidence>
<dbReference type="Pfam" id="PF00398">
    <property type="entry name" value="RrnaAD"/>
    <property type="match status" value="1"/>
</dbReference>
<dbReference type="GO" id="GO:0005829">
    <property type="term" value="C:cytosol"/>
    <property type="evidence" value="ECO:0007669"/>
    <property type="project" value="TreeGrafter"/>
</dbReference>
<dbReference type="InterPro" id="IPR020598">
    <property type="entry name" value="rRNA_Ade_methylase_Trfase_N"/>
</dbReference>
<dbReference type="InterPro" id="IPR023165">
    <property type="entry name" value="rRNA_Ade_diMease-like_C"/>
</dbReference>
<dbReference type="PANTHER" id="PTHR11727">
    <property type="entry name" value="DIMETHYLADENOSINE TRANSFERASE"/>
    <property type="match status" value="1"/>
</dbReference>
<comment type="subcellular location">
    <subcellularLocation>
        <location evidence="7">Cytoplasm</location>
    </subcellularLocation>
</comment>
<dbReference type="InterPro" id="IPR011530">
    <property type="entry name" value="rRNA_adenine_dimethylase"/>
</dbReference>
<comment type="catalytic activity">
    <reaction evidence="7">
        <text>adenosine(1518)/adenosine(1519) in 16S rRNA + 4 S-adenosyl-L-methionine = N(6)-dimethyladenosine(1518)/N(6)-dimethyladenosine(1519) in 16S rRNA + 4 S-adenosyl-L-homocysteine + 4 H(+)</text>
        <dbReference type="Rhea" id="RHEA:19609"/>
        <dbReference type="Rhea" id="RHEA-COMP:10232"/>
        <dbReference type="Rhea" id="RHEA-COMP:10233"/>
        <dbReference type="ChEBI" id="CHEBI:15378"/>
        <dbReference type="ChEBI" id="CHEBI:57856"/>
        <dbReference type="ChEBI" id="CHEBI:59789"/>
        <dbReference type="ChEBI" id="CHEBI:74411"/>
        <dbReference type="ChEBI" id="CHEBI:74493"/>
        <dbReference type="EC" id="2.1.1.182"/>
    </reaction>
</comment>
<dbReference type="Gene3D" id="3.40.50.150">
    <property type="entry name" value="Vaccinia Virus protein VP39"/>
    <property type="match status" value="1"/>
</dbReference>
<dbReference type="Gene3D" id="1.10.8.100">
    <property type="entry name" value="Ribosomal RNA adenine dimethylase-like, domain 2"/>
    <property type="match status" value="1"/>
</dbReference>
<proteinExistence type="inferred from homology"/>
<comment type="similarity">
    <text evidence="7">Belongs to the class I-like SAM-binding methyltransferase superfamily. rRNA adenine N(6)-methyltransferase family. RsmA subfamily.</text>
</comment>
<keyword evidence="3 7" id="KW-0489">Methyltransferase</keyword>
<evidence type="ECO:0000256" key="2">
    <source>
        <dbReference type="ARBA" id="ARBA00022552"/>
    </source>
</evidence>
<keyword evidence="5 7" id="KW-0949">S-adenosyl-L-methionine</keyword>
<keyword evidence="2 7" id="KW-0698">rRNA processing</keyword>
<dbReference type="KEGG" id="teq:TEQUI_0323"/>
<dbReference type="SMART" id="SM00650">
    <property type="entry name" value="rADc"/>
    <property type="match status" value="1"/>
</dbReference>
<comment type="function">
    <text evidence="7">Specifically dimethylates two adjacent adenosines (A1518 and A1519) in the loop of a conserved hairpin near the 3'-end of 16S rRNA in the 30S particle. May play a critical role in biogenesis of 30S subunits.</text>
</comment>
<feature type="binding site" evidence="7 8">
    <location>
        <position position="84"/>
    </location>
    <ligand>
        <name>S-adenosyl-L-methionine</name>
        <dbReference type="ChEBI" id="CHEBI:59789"/>
    </ligand>
</feature>
<evidence type="ECO:0000256" key="1">
    <source>
        <dbReference type="ARBA" id="ARBA00022490"/>
    </source>
</evidence>
<organism evidence="10 11">
    <name type="scientific">Taylorella equigenitalis (strain MCE9)</name>
    <dbReference type="NCBI Taxonomy" id="937774"/>
    <lineage>
        <taxon>Bacteria</taxon>
        <taxon>Pseudomonadati</taxon>
        <taxon>Pseudomonadota</taxon>
        <taxon>Betaproteobacteria</taxon>
        <taxon>Burkholderiales</taxon>
        <taxon>Alcaligenaceae</taxon>
        <taxon>Taylorella</taxon>
    </lineage>
</organism>
<evidence type="ECO:0000259" key="9">
    <source>
        <dbReference type="SMART" id="SM00650"/>
    </source>
</evidence>
<evidence type="ECO:0000256" key="8">
    <source>
        <dbReference type="PROSITE-ProRule" id="PRU01026"/>
    </source>
</evidence>
<feature type="binding site" evidence="7 8">
    <location>
        <position position="14"/>
    </location>
    <ligand>
        <name>S-adenosyl-L-methionine</name>
        <dbReference type="ChEBI" id="CHEBI:59789"/>
    </ligand>
</feature>
<gene>
    <name evidence="7" type="primary">rsmA</name>
    <name evidence="7" type="synonym">ksgA</name>
    <name evidence="10" type="ordered locus">TEQUI_0323</name>
</gene>
<feature type="binding site" evidence="7 8">
    <location>
        <position position="60"/>
    </location>
    <ligand>
        <name>S-adenosyl-L-methionine</name>
        <dbReference type="ChEBI" id="CHEBI:59789"/>
    </ligand>
</feature>
<sequence>MANQARKRFGQHFLTDQSVPDEIVRKLSLNASDCVVEIGPGLSALTNVLLSKLNHLYVIEIDRDLAAKLRKTHDESKLTVIESDVLDVDFSIFPTPLRIVGNLPYNISSPILFHLLKYADSVVDQHFMLQKEVVDRMVAKPGSSEYGRLSVMLQERYKMHSILDVPPEAFTPPPKVDSAVVKMLPLASDRPKPKSYDVFSKVVQQAFSQRRKMLRGVLKSYDIDWEFLNINEALRAEDLGVDDYIKLSDFILEKRLNKS</sequence>
<dbReference type="PROSITE" id="PS01131">
    <property type="entry name" value="RRNA_A_DIMETH"/>
    <property type="match status" value="1"/>
</dbReference>
<dbReference type="HAMAP" id="MF_00607">
    <property type="entry name" value="16SrRNA_methyltr_A"/>
    <property type="match status" value="1"/>
</dbReference>
<evidence type="ECO:0000256" key="5">
    <source>
        <dbReference type="ARBA" id="ARBA00022691"/>
    </source>
</evidence>
<dbReference type="InterPro" id="IPR001737">
    <property type="entry name" value="KsgA/Erm"/>
</dbReference>
<feature type="binding site" evidence="7 8">
    <location>
        <position position="12"/>
    </location>
    <ligand>
        <name>S-adenosyl-L-methionine</name>
        <dbReference type="ChEBI" id="CHEBI:59789"/>
    </ligand>
</feature>
<dbReference type="PROSITE" id="PS51689">
    <property type="entry name" value="SAM_RNA_A_N6_MT"/>
    <property type="match status" value="1"/>
</dbReference>
<keyword evidence="1 7" id="KW-0963">Cytoplasm</keyword>
<evidence type="ECO:0000256" key="3">
    <source>
        <dbReference type="ARBA" id="ARBA00022603"/>
    </source>
</evidence>
<dbReference type="InterPro" id="IPR020596">
    <property type="entry name" value="rRNA_Ade_Mease_Trfase_CS"/>
</dbReference>
<dbReference type="NCBIfam" id="TIGR00755">
    <property type="entry name" value="ksgA"/>
    <property type="match status" value="1"/>
</dbReference>
<evidence type="ECO:0000256" key="4">
    <source>
        <dbReference type="ARBA" id="ARBA00022679"/>
    </source>
</evidence>
<feature type="domain" description="Ribosomal RNA adenine methylase transferase N-terminal" evidence="9">
    <location>
        <begin position="19"/>
        <end position="187"/>
    </location>
</feature>
<feature type="binding site" evidence="7 8">
    <location>
        <position position="102"/>
    </location>
    <ligand>
        <name>S-adenosyl-L-methionine</name>
        <dbReference type="ChEBI" id="CHEBI:59789"/>
    </ligand>
</feature>
<dbReference type="SUPFAM" id="SSF53335">
    <property type="entry name" value="S-adenosyl-L-methionine-dependent methyltransferases"/>
    <property type="match status" value="1"/>
</dbReference>
<evidence type="ECO:0000256" key="6">
    <source>
        <dbReference type="ARBA" id="ARBA00022884"/>
    </source>
</evidence>
<dbReference type="Proteomes" id="UP000007472">
    <property type="component" value="Chromosome"/>
</dbReference>
<dbReference type="InterPro" id="IPR029063">
    <property type="entry name" value="SAM-dependent_MTases_sf"/>
</dbReference>
<keyword evidence="6 7" id="KW-0694">RNA-binding</keyword>
<dbReference type="GO" id="GO:0003723">
    <property type="term" value="F:RNA binding"/>
    <property type="evidence" value="ECO:0007669"/>
    <property type="project" value="UniProtKB-UniRule"/>
</dbReference>
<name>A0A654KFU3_TAYEM</name>
<dbReference type="EMBL" id="CP002456">
    <property type="protein sequence ID" value="ADU91270.1"/>
    <property type="molecule type" value="Genomic_DNA"/>
</dbReference>
<dbReference type="EC" id="2.1.1.182" evidence="7"/>
<evidence type="ECO:0000313" key="11">
    <source>
        <dbReference type="Proteomes" id="UP000007472"/>
    </source>
</evidence>
<keyword evidence="4 7" id="KW-0808">Transferase</keyword>